<dbReference type="EMBL" id="NVVJ01000101">
    <property type="protein sequence ID" value="PCJ18328.1"/>
    <property type="molecule type" value="Genomic_DNA"/>
</dbReference>
<dbReference type="AlphaFoldDB" id="A0A2A5AHT4"/>
<protein>
    <submittedName>
        <fullName evidence="1">Uncharacterized protein</fullName>
    </submittedName>
</protein>
<sequence>MGNVTTGMKLRKALRYASSIGLLVRTVRRSDAGRVTDRTVKPVDTVLFDTTRKDCPRALTSLLKRAERRRAGASVSVLEEMCDALDQCDGQIDEATE</sequence>
<gene>
    <name evidence="1" type="ORF">COA96_17060</name>
</gene>
<reference evidence="2" key="1">
    <citation type="submission" date="2017-08" db="EMBL/GenBank/DDBJ databases">
        <title>A dynamic microbial community with high functional redundancy inhabits the cold, oxic subseafloor aquifer.</title>
        <authorList>
            <person name="Tully B.J."/>
            <person name="Wheat C.G."/>
            <person name="Glazer B.T."/>
            <person name="Huber J.A."/>
        </authorList>
    </citation>
    <scope>NUCLEOTIDE SEQUENCE [LARGE SCALE GENOMIC DNA]</scope>
</reference>
<accession>A0A2A5AHT4</accession>
<organism evidence="1 2">
    <name type="scientific">SAR86 cluster bacterium</name>
    <dbReference type="NCBI Taxonomy" id="2030880"/>
    <lineage>
        <taxon>Bacteria</taxon>
        <taxon>Pseudomonadati</taxon>
        <taxon>Pseudomonadota</taxon>
        <taxon>Gammaproteobacteria</taxon>
        <taxon>SAR86 cluster</taxon>
    </lineage>
</organism>
<evidence type="ECO:0000313" key="2">
    <source>
        <dbReference type="Proteomes" id="UP000218327"/>
    </source>
</evidence>
<dbReference type="Proteomes" id="UP000218327">
    <property type="component" value="Unassembled WGS sequence"/>
</dbReference>
<proteinExistence type="predicted"/>
<comment type="caution">
    <text evidence="1">The sequence shown here is derived from an EMBL/GenBank/DDBJ whole genome shotgun (WGS) entry which is preliminary data.</text>
</comment>
<name>A0A2A5AHT4_9GAMM</name>
<evidence type="ECO:0000313" key="1">
    <source>
        <dbReference type="EMBL" id="PCJ18328.1"/>
    </source>
</evidence>